<accession>A0A316H245</accession>
<evidence type="ECO:0000259" key="1">
    <source>
        <dbReference type="Pfam" id="PF13304"/>
    </source>
</evidence>
<dbReference type="PANTHER" id="PTHR32182:SF22">
    <property type="entry name" value="ATP-DEPENDENT ENDONUCLEASE, OLD FAMILY-RELATED"/>
    <property type="match status" value="1"/>
</dbReference>
<dbReference type="CDD" id="cd00267">
    <property type="entry name" value="ABC_ATPase"/>
    <property type="match status" value="1"/>
</dbReference>
<dbReference type="Proteomes" id="UP000245678">
    <property type="component" value="Unassembled WGS sequence"/>
</dbReference>
<evidence type="ECO:0000313" key="2">
    <source>
        <dbReference type="EMBL" id="PWK74142.1"/>
    </source>
</evidence>
<dbReference type="PANTHER" id="PTHR32182">
    <property type="entry name" value="DNA REPLICATION AND REPAIR PROTEIN RECF"/>
    <property type="match status" value="1"/>
</dbReference>
<dbReference type="InterPro" id="IPR003959">
    <property type="entry name" value="ATPase_AAA_core"/>
</dbReference>
<keyword evidence="3" id="KW-1185">Reference proteome</keyword>
<dbReference type="RefSeq" id="WP_109609379.1">
    <property type="nucleotide sequence ID" value="NZ_QGHA01000009.1"/>
</dbReference>
<dbReference type="GO" id="GO:0006302">
    <property type="term" value="P:double-strand break repair"/>
    <property type="evidence" value="ECO:0007669"/>
    <property type="project" value="TreeGrafter"/>
</dbReference>
<sequence>MIIKRLILENWKNFPIVDVDLNDRVFIVGPNAAGKSNLLDSIRFLRDVVKQGGGLQYAVENRGGIRKIRSLSARAISHVSIEMHLGEPNDETPKWKYKLVFKHTGGGLFKNEVAITRESVWSREKSDYILNRPNAAEEDSETLKYTHLEQITTNKGFREIYNFFSEIQYLHIVPQLVRDHNSYFLSKDKEDFYGRNFLEKISVVNDRTKKAYLRSINEVLKLAVPQIESLEFKKDNVGIPHLEARYLHWRAKGNKQQEDQFSDGTLRLIGLLWALLDGSETVLLEEPEINLHSEIIKQLPEFISSLQRRKSKTRQVIITTHSYEMLDNSGISSEEILILIPSKEGTAIEVASNLNEINSIIQAGFTPAQATIKITSPKDISKISQLKLF</sequence>
<organism evidence="2 3">
    <name type="scientific">Mucilaginibacter oryzae</name>
    <dbReference type="NCBI Taxonomy" id="468058"/>
    <lineage>
        <taxon>Bacteria</taxon>
        <taxon>Pseudomonadati</taxon>
        <taxon>Bacteroidota</taxon>
        <taxon>Sphingobacteriia</taxon>
        <taxon>Sphingobacteriales</taxon>
        <taxon>Sphingobacteriaceae</taxon>
        <taxon>Mucilaginibacter</taxon>
    </lineage>
</organism>
<dbReference type="PIRSF" id="PIRSF029347">
    <property type="entry name" value="RecF"/>
    <property type="match status" value="1"/>
</dbReference>
<evidence type="ECO:0000313" key="3">
    <source>
        <dbReference type="Proteomes" id="UP000245678"/>
    </source>
</evidence>
<name>A0A316H245_9SPHI</name>
<reference evidence="2 3" key="1">
    <citation type="submission" date="2018-05" db="EMBL/GenBank/DDBJ databases">
        <title>Genomic Encyclopedia of Archaeal and Bacterial Type Strains, Phase II (KMG-II): from individual species to whole genera.</title>
        <authorList>
            <person name="Goeker M."/>
        </authorList>
    </citation>
    <scope>NUCLEOTIDE SEQUENCE [LARGE SCALE GENOMIC DNA]</scope>
    <source>
        <strain evidence="2 3">DSM 19975</strain>
    </source>
</reference>
<comment type="caution">
    <text evidence="2">The sequence shown here is derived from an EMBL/GenBank/DDBJ whole genome shotgun (WGS) entry which is preliminary data.</text>
</comment>
<dbReference type="GO" id="GO:0005524">
    <property type="term" value="F:ATP binding"/>
    <property type="evidence" value="ECO:0007669"/>
    <property type="project" value="InterPro"/>
</dbReference>
<dbReference type="InterPro" id="IPR014555">
    <property type="entry name" value="RecF-like"/>
</dbReference>
<dbReference type="Gene3D" id="3.40.50.300">
    <property type="entry name" value="P-loop containing nucleotide triphosphate hydrolases"/>
    <property type="match status" value="1"/>
</dbReference>
<dbReference type="EMBL" id="QGHA01000009">
    <property type="protein sequence ID" value="PWK74142.1"/>
    <property type="molecule type" value="Genomic_DNA"/>
</dbReference>
<dbReference type="GO" id="GO:0016887">
    <property type="term" value="F:ATP hydrolysis activity"/>
    <property type="evidence" value="ECO:0007669"/>
    <property type="project" value="InterPro"/>
</dbReference>
<proteinExistence type="predicted"/>
<dbReference type="GO" id="GO:0000731">
    <property type="term" value="P:DNA synthesis involved in DNA repair"/>
    <property type="evidence" value="ECO:0007669"/>
    <property type="project" value="TreeGrafter"/>
</dbReference>
<dbReference type="AlphaFoldDB" id="A0A316H245"/>
<dbReference type="InterPro" id="IPR027417">
    <property type="entry name" value="P-loop_NTPase"/>
</dbReference>
<gene>
    <name evidence="2" type="ORF">LX99_03943</name>
</gene>
<protein>
    <submittedName>
        <fullName evidence="2">Putative ATPase</fullName>
    </submittedName>
</protein>
<feature type="domain" description="ATPase AAA-type core" evidence="1">
    <location>
        <begin position="26"/>
        <end position="327"/>
    </location>
</feature>
<dbReference type="SUPFAM" id="SSF52540">
    <property type="entry name" value="P-loop containing nucleoside triphosphate hydrolases"/>
    <property type="match status" value="1"/>
</dbReference>
<dbReference type="Pfam" id="PF13304">
    <property type="entry name" value="AAA_21"/>
    <property type="match status" value="1"/>
</dbReference>